<dbReference type="EMBL" id="OD566423">
    <property type="protein sequence ID" value="CAD7443955.1"/>
    <property type="molecule type" value="Genomic_DNA"/>
</dbReference>
<name>A0A7R9F192_9NEOP</name>
<reference evidence="1" key="1">
    <citation type="submission" date="2020-11" db="EMBL/GenBank/DDBJ databases">
        <authorList>
            <person name="Tran Van P."/>
        </authorList>
    </citation>
    <scope>NUCLEOTIDE SEQUENCE</scope>
</reference>
<gene>
    <name evidence="1" type="ORF">TBIB3V08_LOCUS6348</name>
</gene>
<accession>A0A7R9F192</accession>
<evidence type="ECO:0000313" key="1">
    <source>
        <dbReference type="EMBL" id="CAD7443955.1"/>
    </source>
</evidence>
<dbReference type="AlphaFoldDB" id="A0A7R9F192"/>
<protein>
    <submittedName>
        <fullName evidence="1">Uncharacterized protein</fullName>
    </submittedName>
</protein>
<proteinExistence type="predicted"/>
<organism evidence="1">
    <name type="scientific">Timema bartmani</name>
    <dbReference type="NCBI Taxonomy" id="61472"/>
    <lineage>
        <taxon>Eukaryota</taxon>
        <taxon>Metazoa</taxon>
        <taxon>Ecdysozoa</taxon>
        <taxon>Arthropoda</taxon>
        <taxon>Hexapoda</taxon>
        <taxon>Insecta</taxon>
        <taxon>Pterygota</taxon>
        <taxon>Neoptera</taxon>
        <taxon>Polyneoptera</taxon>
        <taxon>Phasmatodea</taxon>
        <taxon>Timematodea</taxon>
        <taxon>Timematoidea</taxon>
        <taxon>Timematidae</taxon>
        <taxon>Timema</taxon>
    </lineage>
</organism>
<sequence>MAGRSGALIPIGDCNNAELGGIHLWKQQKEKQDRIRRCEHACMRVMRMPAACPGCEGRGGWTRDPTGRELEPLQGLRGVWAARESVISDFLLYLTGHQGIDTSYH</sequence>